<gene>
    <name evidence="2" type="ORF">O181_074075</name>
</gene>
<comment type="caution">
    <text evidence="2">The sequence shown here is derived from an EMBL/GenBank/DDBJ whole genome shotgun (WGS) entry which is preliminary data.</text>
</comment>
<sequence length="142" mass="16514">MTIVYKSGNIHKNADGFSRWALENKPESPAWVPQEEHHIEGICVTDFGTELPYIIPTSNERLTKHTGVMALTDRNLIETILHEIHDSVSAGHLSEDRRQERVKTSSWWPNWKKDVTEYFQTCDRCQKENRDTGKKFGMMIKI</sequence>
<accession>A0A9Q3F3U5</accession>
<dbReference type="PANTHER" id="PTHR47266">
    <property type="entry name" value="ENDONUCLEASE-RELATED"/>
    <property type="match status" value="1"/>
</dbReference>
<name>A0A9Q3F3U5_9BASI</name>
<keyword evidence="3" id="KW-1185">Reference proteome</keyword>
<dbReference type="FunFam" id="1.10.340.70:FF:000001">
    <property type="entry name" value="Retrovirus-related Pol polyprotein from transposon gypsy-like Protein"/>
    <property type="match status" value="1"/>
</dbReference>
<evidence type="ECO:0000313" key="3">
    <source>
        <dbReference type="Proteomes" id="UP000765509"/>
    </source>
</evidence>
<evidence type="ECO:0000313" key="2">
    <source>
        <dbReference type="EMBL" id="MBW0534360.1"/>
    </source>
</evidence>
<dbReference type="InterPro" id="IPR052160">
    <property type="entry name" value="Gypsy_RT_Integrase-like"/>
</dbReference>
<evidence type="ECO:0000259" key="1">
    <source>
        <dbReference type="Pfam" id="PF17921"/>
    </source>
</evidence>
<dbReference type="EMBL" id="AVOT02039331">
    <property type="protein sequence ID" value="MBW0534360.1"/>
    <property type="molecule type" value="Genomic_DNA"/>
</dbReference>
<proteinExistence type="predicted"/>
<dbReference type="AlphaFoldDB" id="A0A9Q3F3U5"/>
<dbReference type="Pfam" id="PF17921">
    <property type="entry name" value="Integrase_H2C2"/>
    <property type="match status" value="1"/>
</dbReference>
<reference evidence="2" key="1">
    <citation type="submission" date="2021-03" db="EMBL/GenBank/DDBJ databases">
        <title>Draft genome sequence of rust myrtle Austropuccinia psidii MF-1, a brazilian biotype.</title>
        <authorList>
            <person name="Quecine M.C."/>
            <person name="Pachon D.M.R."/>
            <person name="Bonatelli M.L."/>
            <person name="Correr F.H."/>
            <person name="Franceschini L.M."/>
            <person name="Leite T.F."/>
            <person name="Margarido G.R.A."/>
            <person name="Almeida C.A."/>
            <person name="Ferrarezi J.A."/>
            <person name="Labate C.A."/>
        </authorList>
    </citation>
    <scope>NUCLEOTIDE SEQUENCE</scope>
    <source>
        <strain evidence="2">MF-1</strain>
    </source>
</reference>
<dbReference type="InterPro" id="IPR041588">
    <property type="entry name" value="Integrase_H2C2"/>
</dbReference>
<organism evidence="2 3">
    <name type="scientific">Austropuccinia psidii MF-1</name>
    <dbReference type="NCBI Taxonomy" id="1389203"/>
    <lineage>
        <taxon>Eukaryota</taxon>
        <taxon>Fungi</taxon>
        <taxon>Dikarya</taxon>
        <taxon>Basidiomycota</taxon>
        <taxon>Pucciniomycotina</taxon>
        <taxon>Pucciniomycetes</taxon>
        <taxon>Pucciniales</taxon>
        <taxon>Sphaerophragmiaceae</taxon>
        <taxon>Austropuccinia</taxon>
    </lineage>
</organism>
<feature type="domain" description="Integrase zinc-binding" evidence="1">
    <location>
        <begin position="73"/>
        <end position="129"/>
    </location>
</feature>
<protein>
    <recommendedName>
        <fullName evidence="1">Integrase zinc-binding domain-containing protein</fullName>
    </recommendedName>
</protein>
<dbReference type="Gene3D" id="1.10.340.70">
    <property type="match status" value="1"/>
</dbReference>
<dbReference type="Proteomes" id="UP000765509">
    <property type="component" value="Unassembled WGS sequence"/>
</dbReference>